<evidence type="ECO:0000256" key="2">
    <source>
        <dbReference type="ARBA" id="ARBA00012552"/>
    </source>
</evidence>
<keyword evidence="6 11" id="KW-0067">ATP-binding</keyword>
<dbReference type="Proteomes" id="UP000001073">
    <property type="component" value="Chromosome 23"/>
</dbReference>
<keyword evidence="3 11" id="KW-0547">Nucleotide-binding</keyword>
<dbReference type="PROSITE" id="PS51194">
    <property type="entry name" value="HELICASE_CTER"/>
    <property type="match status" value="1"/>
</dbReference>
<evidence type="ECO:0000256" key="10">
    <source>
        <dbReference type="PROSITE-ProRule" id="PRU00552"/>
    </source>
</evidence>
<proteinExistence type="inferred from homology"/>
<evidence type="ECO:0000256" key="11">
    <source>
        <dbReference type="RuleBase" id="RU000492"/>
    </source>
</evidence>
<evidence type="ECO:0000256" key="8">
    <source>
        <dbReference type="ARBA" id="ARBA00023242"/>
    </source>
</evidence>
<sequence>MAAPEEHDSPTEASQPMVEEEETKTFKDLGVTDVLCEACDQLGWTKPTKIQIEAIPLALQGRDIIGLAETGSGKTGAFALPILNALLETPQRLFALVLTPTRELAFQISEQFEALGSSIGVQSAVIVGGIDSMSQSLALAKKPHVIIATPGRLIDHLENTKGFNLRALKYLVMDEADRILNMDFETEVDKILKVIPRDRKTFLFSATMTKKVQKLQRAALKNPVKCAVSSKYQTVEKLQQYYIFIPSKFKSKRLGSLNKFKAKARSILLATDVASRGLDIPHVDVVVNFDIPTHSKDYIHRVGRTARAGRSGKAITFVTQYDVELFQRIEYLIGKKLPVFPTQDDEVMMLTERVAEAQRFARMELREHGEKKKRSREDAGDNDDTEGAIGVRNKVAGGKMKKRKGR</sequence>
<dbReference type="GO" id="GO:0003724">
    <property type="term" value="F:RNA helicase activity"/>
    <property type="evidence" value="ECO:0007669"/>
    <property type="project" value="UniProtKB-EC"/>
</dbReference>
<dbReference type="SMART" id="SM00490">
    <property type="entry name" value="HELICc"/>
    <property type="match status" value="1"/>
</dbReference>
<keyword evidence="4 11" id="KW-0378">Hydrolase</keyword>
<gene>
    <name evidence="16" type="primary">DDX47</name>
</gene>
<evidence type="ECO:0000256" key="4">
    <source>
        <dbReference type="ARBA" id="ARBA00022801"/>
    </source>
</evidence>
<dbReference type="PANTHER" id="PTHR47959">
    <property type="entry name" value="ATP-DEPENDENT RNA HELICASE RHLE-RELATED"/>
    <property type="match status" value="1"/>
</dbReference>
<dbReference type="InterPro" id="IPR014014">
    <property type="entry name" value="RNA_helicase_DEAD_Q_motif"/>
</dbReference>
<feature type="domain" description="Helicase ATP-binding" evidence="13">
    <location>
        <begin position="55"/>
        <end position="226"/>
    </location>
</feature>
<dbReference type="GO" id="GO:0016787">
    <property type="term" value="F:hydrolase activity"/>
    <property type="evidence" value="ECO:0007669"/>
    <property type="project" value="UniProtKB-KW"/>
</dbReference>
<dbReference type="Ensembl" id="ENSNLET00000038353.1">
    <property type="protein sequence ID" value="ENSNLEP00000041364.1"/>
    <property type="gene ID" value="ENSNLEG00000003605.3"/>
</dbReference>
<dbReference type="PROSITE" id="PS51195">
    <property type="entry name" value="Q_MOTIF"/>
    <property type="match status" value="1"/>
</dbReference>
<accession>A0A2I3HCJ6</accession>
<keyword evidence="8" id="KW-0539">Nucleus</keyword>
<dbReference type="SMART" id="SM00487">
    <property type="entry name" value="DEXDc"/>
    <property type="match status" value="1"/>
</dbReference>
<dbReference type="GO" id="GO:0005634">
    <property type="term" value="C:nucleus"/>
    <property type="evidence" value="ECO:0007669"/>
    <property type="project" value="UniProtKB-SubCell"/>
</dbReference>
<comment type="subcellular location">
    <subcellularLocation>
        <location evidence="1">Nucleus</location>
    </subcellularLocation>
</comment>
<dbReference type="InterPro" id="IPR014001">
    <property type="entry name" value="Helicase_ATP-bd"/>
</dbReference>
<keyword evidence="5 11" id="KW-0347">Helicase</keyword>
<dbReference type="GO" id="GO:0003723">
    <property type="term" value="F:RNA binding"/>
    <property type="evidence" value="ECO:0007669"/>
    <property type="project" value="UniProtKB-KW"/>
</dbReference>
<feature type="compositionally biased region" description="Basic and acidic residues" evidence="12">
    <location>
        <begin position="1"/>
        <end position="10"/>
    </location>
</feature>
<evidence type="ECO:0000256" key="1">
    <source>
        <dbReference type="ARBA" id="ARBA00004123"/>
    </source>
</evidence>
<evidence type="ECO:0000259" key="15">
    <source>
        <dbReference type="PROSITE" id="PS51195"/>
    </source>
</evidence>
<comment type="similarity">
    <text evidence="9">Belongs to the DEAD box helicase family. DDX47/RRP3 subfamily.</text>
</comment>
<evidence type="ECO:0000259" key="13">
    <source>
        <dbReference type="PROSITE" id="PS51192"/>
    </source>
</evidence>
<evidence type="ECO:0000313" key="17">
    <source>
        <dbReference type="Proteomes" id="UP000001073"/>
    </source>
</evidence>
<reference evidence="16" key="3">
    <citation type="submission" date="2025-09" db="UniProtKB">
        <authorList>
            <consortium name="Ensembl"/>
        </authorList>
    </citation>
    <scope>IDENTIFICATION</scope>
</reference>
<dbReference type="CDD" id="cd17954">
    <property type="entry name" value="DEADc_DDX47"/>
    <property type="match status" value="1"/>
</dbReference>
<organism evidence="16 17">
    <name type="scientific">Nomascus leucogenys</name>
    <name type="common">Northern white-cheeked gibbon</name>
    <name type="synonym">Hylobates leucogenys</name>
    <dbReference type="NCBI Taxonomy" id="61853"/>
    <lineage>
        <taxon>Eukaryota</taxon>
        <taxon>Metazoa</taxon>
        <taxon>Chordata</taxon>
        <taxon>Craniata</taxon>
        <taxon>Vertebrata</taxon>
        <taxon>Euteleostomi</taxon>
        <taxon>Mammalia</taxon>
        <taxon>Eutheria</taxon>
        <taxon>Euarchontoglires</taxon>
        <taxon>Primates</taxon>
        <taxon>Haplorrhini</taxon>
        <taxon>Catarrhini</taxon>
        <taxon>Hylobatidae</taxon>
        <taxon>Nomascus</taxon>
    </lineage>
</organism>
<dbReference type="EMBL" id="ADFV01028904">
    <property type="status" value="NOT_ANNOTATED_CDS"/>
    <property type="molecule type" value="Genomic_DNA"/>
</dbReference>
<dbReference type="Gene3D" id="3.40.50.300">
    <property type="entry name" value="P-loop containing nucleotide triphosphate hydrolases"/>
    <property type="match status" value="2"/>
</dbReference>
<keyword evidence="17" id="KW-1185">Reference proteome</keyword>
<dbReference type="FunFam" id="3.40.50.300:FF:000681">
    <property type="entry name" value="probable ATP-dependent RNA helicase DDX47"/>
    <property type="match status" value="1"/>
</dbReference>
<dbReference type="GO" id="GO:0005524">
    <property type="term" value="F:ATP binding"/>
    <property type="evidence" value="ECO:0007669"/>
    <property type="project" value="UniProtKB-KW"/>
</dbReference>
<evidence type="ECO:0000256" key="7">
    <source>
        <dbReference type="ARBA" id="ARBA00022884"/>
    </source>
</evidence>
<feature type="region of interest" description="Disordered" evidence="12">
    <location>
        <begin position="365"/>
        <end position="406"/>
    </location>
</feature>
<evidence type="ECO:0000256" key="3">
    <source>
        <dbReference type="ARBA" id="ARBA00022741"/>
    </source>
</evidence>
<feature type="domain" description="Helicase C-terminal" evidence="14">
    <location>
        <begin position="187"/>
        <end position="348"/>
    </location>
</feature>
<dbReference type="AlphaFoldDB" id="A0A2I3HCJ6"/>
<feature type="compositionally biased region" description="Basic and acidic residues" evidence="12">
    <location>
        <begin position="365"/>
        <end position="379"/>
    </location>
</feature>
<dbReference type="SUPFAM" id="SSF52540">
    <property type="entry name" value="P-loop containing nucleoside triphosphate hydrolases"/>
    <property type="match status" value="2"/>
</dbReference>
<evidence type="ECO:0000256" key="5">
    <source>
        <dbReference type="ARBA" id="ARBA00022806"/>
    </source>
</evidence>
<dbReference type="CDD" id="cd18787">
    <property type="entry name" value="SF2_C_DEAD"/>
    <property type="match status" value="1"/>
</dbReference>
<dbReference type="GeneTree" id="ENSGT00940000155774"/>
<dbReference type="InterPro" id="IPR050079">
    <property type="entry name" value="DEAD_box_RNA_helicase"/>
</dbReference>
<feature type="short sequence motif" description="Q motif" evidence="10">
    <location>
        <begin position="24"/>
        <end position="52"/>
    </location>
</feature>
<dbReference type="Pfam" id="PF00270">
    <property type="entry name" value="DEAD"/>
    <property type="match status" value="1"/>
</dbReference>
<reference evidence="16 17" key="1">
    <citation type="submission" date="2012-10" db="EMBL/GenBank/DDBJ databases">
        <authorList>
            <consortium name="Gibbon Genome Sequencing Consortium"/>
        </authorList>
    </citation>
    <scope>NUCLEOTIDE SEQUENCE [LARGE SCALE GENOMIC DNA]</scope>
</reference>
<dbReference type="InterPro" id="IPR011545">
    <property type="entry name" value="DEAD/DEAH_box_helicase_dom"/>
</dbReference>
<evidence type="ECO:0000313" key="16">
    <source>
        <dbReference type="Ensembl" id="ENSNLEP00000041364.1"/>
    </source>
</evidence>
<keyword evidence="7" id="KW-0694">RNA-binding</keyword>
<dbReference type="InterPro" id="IPR000629">
    <property type="entry name" value="RNA-helicase_DEAD-box_CS"/>
</dbReference>
<evidence type="ECO:0000259" key="14">
    <source>
        <dbReference type="PROSITE" id="PS51194"/>
    </source>
</evidence>
<protein>
    <recommendedName>
        <fullName evidence="2">RNA helicase</fullName>
        <ecNumber evidence="2">3.6.4.13</ecNumber>
    </recommendedName>
</protein>
<dbReference type="InterPro" id="IPR044765">
    <property type="entry name" value="DDX47/Rrp3_DEADc"/>
</dbReference>
<dbReference type="InterPro" id="IPR027417">
    <property type="entry name" value="P-loop_NTPase"/>
</dbReference>
<evidence type="ECO:0000256" key="9">
    <source>
        <dbReference type="ARBA" id="ARBA00024350"/>
    </source>
</evidence>
<dbReference type="PROSITE" id="PS51192">
    <property type="entry name" value="HELICASE_ATP_BIND_1"/>
    <property type="match status" value="1"/>
</dbReference>
<name>A0A2I3HCJ6_NOMLE</name>
<feature type="domain" description="DEAD-box RNA helicase Q" evidence="15">
    <location>
        <begin position="24"/>
        <end position="52"/>
    </location>
</feature>
<evidence type="ECO:0000256" key="6">
    <source>
        <dbReference type="ARBA" id="ARBA00022840"/>
    </source>
</evidence>
<evidence type="ECO:0000256" key="12">
    <source>
        <dbReference type="SAM" id="MobiDB-lite"/>
    </source>
</evidence>
<feature type="region of interest" description="Disordered" evidence="12">
    <location>
        <begin position="1"/>
        <end position="23"/>
    </location>
</feature>
<dbReference type="GO" id="GO:0005829">
    <property type="term" value="C:cytosol"/>
    <property type="evidence" value="ECO:0007669"/>
    <property type="project" value="TreeGrafter"/>
</dbReference>
<dbReference type="Pfam" id="PF00271">
    <property type="entry name" value="Helicase_C"/>
    <property type="match status" value="1"/>
</dbReference>
<dbReference type="InterPro" id="IPR001650">
    <property type="entry name" value="Helicase_C-like"/>
</dbReference>
<dbReference type="PANTHER" id="PTHR47959:SF20">
    <property type="entry name" value="RNA HELICASE"/>
    <property type="match status" value="1"/>
</dbReference>
<reference evidence="16" key="2">
    <citation type="submission" date="2025-08" db="UniProtKB">
        <authorList>
            <consortium name="Ensembl"/>
        </authorList>
    </citation>
    <scope>IDENTIFICATION</scope>
</reference>
<dbReference type="PROSITE" id="PS00039">
    <property type="entry name" value="DEAD_ATP_HELICASE"/>
    <property type="match status" value="1"/>
</dbReference>
<dbReference type="EC" id="3.6.4.13" evidence="2"/>